<reference evidence="5" key="1">
    <citation type="journal article" date="2023" name="bioRxiv">
        <title>Improved chromosome-level genome assembly for marigold (Tagetes erecta).</title>
        <authorList>
            <person name="Jiang F."/>
            <person name="Yuan L."/>
            <person name="Wang S."/>
            <person name="Wang H."/>
            <person name="Xu D."/>
            <person name="Wang A."/>
            <person name="Fan W."/>
        </authorList>
    </citation>
    <scope>NUCLEOTIDE SEQUENCE</scope>
    <source>
        <strain evidence="5">WSJ</strain>
        <tissue evidence="5">Leaf</tissue>
    </source>
</reference>
<comment type="caution">
    <text evidence="5">The sequence shown here is derived from an EMBL/GenBank/DDBJ whole genome shotgun (WGS) entry which is preliminary data.</text>
</comment>
<evidence type="ECO:0000313" key="5">
    <source>
        <dbReference type="EMBL" id="KAK1427629.1"/>
    </source>
</evidence>
<evidence type="ECO:0008006" key="7">
    <source>
        <dbReference type="Google" id="ProtNLM"/>
    </source>
</evidence>
<dbReference type="GO" id="GO:0000981">
    <property type="term" value="F:DNA-binding transcription factor activity, RNA polymerase II-specific"/>
    <property type="evidence" value="ECO:0007669"/>
    <property type="project" value="TreeGrafter"/>
</dbReference>
<dbReference type="InterPro" id="IPR015660">
    <property type="entry name" value="MASH1/Ascl1a-like"/>
</dbReference>
<evidence type="ECO:0000256" key="3">
    <source>
        <dbReference type="ARBA" id="ARBA00023163"/>
    </source>
</evidence>
<keyword evidence="3" id="KW-0804">Transcription</keyword>
<organism evidence="5 6">
    <name type="scientific">Tagetes erecta</name>
    <name type="common">African marigold</name>
    <dbReference type="NCBI Taxonomy" id="13708"/>
    <lineage>
        <taxon>Eukaryota</taxon>
        <taxon>Viridiplantae</taxon>
        <taxon>Streptophyta</taxon>
        <taxon>Embryophyta</taxon>
        <taxon>Tracheophyta</taxon>
        <taxon>Spermatophyta</taxon>
        <taxon>Magnoliopsida</taxon>
        <taxon>eudicotyledons</taxon>
        <taxon>Gunneridae</taxon>
        <taxon>Pentapetalae</taxon>
        <taxon>asterids</taxon>
        <taxon>campanulids</taxon>
        <taxon>Asterales</taxon>
        <taxon>Asteraceae</taxon>
        <taxon>Asteroideae</taxon>
        <taxon>Heliantheae alliance</taxon>
        <taxon>Tageteae</taxon>
        <taxon>Tagetes</taxon>
    </lineage>
</organism>
<dbReference type="GO" id="GO:0000977">
    <property type="term" value="F:RNA polymerase II transcription regulatory region sequence-specific DNA binding"/>
    <property type="evidence" value="ECO:0007669"/>
    <property type="project" value="TreeGrafter"/>
</dbReference>
<evidence type="ECO:0000256" key="2">
    <source>
        <dbReference type="ARBA" id="ARBA00023015"/>
    </source>
</evidence>
<evidence type="ECO:0000256" key="1">
    <source>
        <dbReference type="ARBA" id="ARBA00004123"/>
    </source>
</evidence>
<dbReference type="GO" id="GO:0046983">
    <property type="term" value="F:protein dimerization activity"/>
    <property type="evidence" value="ECO:0007669"/>
    <property type="project" value="InterPro"/>
</dbReference>
<dbReference type="SUPFAM" id="SSF47459">
    <property type="entry name" value="HLH, helix-loop-helix DNA-binding domain"/>
    <property type="match status" value="1"/>
</dbReference>
<dbReference type="AlphaFoldDB" id="A0AAD8KRX7"/>
<sequence>MMRKCDNGSKNIDRKTVEKNRRSEMKKLCFKLNSLVPSLISQPFKSITYIEQLKDKVEVLKVKRDKALSIVNVGGKNNMSCNVKDDESTLSREGTFPLSTVEVQEIDGGLKVLLITGLEGKVLFSEVISIVEDGGAEVIKAGYTTIGDKVIYTLHAMAPERRASGGCPPRPMQGPPIPNLPRLRMHYLTPSDLVQDCNYSPKSFSTHQSHNTTLCGLGGARDRYAPFARIEHSLASSSCFSTVASDTCTTLFS</sequence>
<accession>A0AAD8KRX7</accession>
<comment type="subcellular location">
    <subcellularLocation>
        <location evidence="1">Nucleus</location>
    </subcellularLocation>
</comment>
<dbReference type="Proteomes" id="UP001229421">
    <property type="component" value="Unassembled WGS sequence"/>
</dbReference>
<keyword evidence="4" id="KW-0539">Nucleus</keyword>
<proteinExistence type="predicted"/>
<keyword evidence="6" id="KW-1185">Reference proteome</keyword>
<dbReference type="PANTHER" id="PTHR13935">
    <property type="entry name" value="ACHAETE-SCUTE TRANSCRIPTION FACTOR-RELATED"/>
    <property type="match status" value="1"/>
</dbReference>
<name>A0AAD8KRX7_TARER</name>
<evidence type="ECO:0000313" key="6">
    <source>
        <dbReference type="Proteomes" id="UP001229421"/>
    </source>
</evidence>
<dbReference type="InterPro" id="IPR036638">
    <property type="entry name" value="HLH_DNA-bd_sf"/>
</dbReference>
<protein>
    <recommendedName>
        <fullName evidence="7">BHLH domain-containing protein</fullName>
    </recommendedName>
</protein>
<evidence type="ECO:0000256" key="4">
    <source>
        <dbReference type="ARBA" id="ARBA00023242"/>
    </source>
</evidence>
<dbReference type="PANTHER" id="PTHR13935:SF46">
    <property type="entry name" value="TRANSCRIPTION FACTOR BHLH167-RELATED"/>
    <property type="match status" value="1"/>
</dbReference>
<dbReference type="EMBL" id="JAUHHV010000004">
    <property type="protein sequence ID" value="KAK1427629.1"/>
    <property type="molecule type" value="Genomic_DNA"/>
</dbReference>
<gene>
    <name evidence="5" type="ORF">QVD17_16320</name>
</gene>
<dbReference type="GO" id="GO:0090575">
    <property type="term" value="C:RNA polymerase II transcription regulator complex"/>
    <property type="evidence" value="ECO:0007669"/>
    <property type="project" value="TreeGrafter"/>
</dbReference>
<keyword evidence="2" id="KW-0805">Transcription regulation</keyword>